<evidence type="ECO:0000313" key="1">
    <source>
        <dbReference type="EMBL" id="TND51964.1"/>
    </source>
</evidence>
<evidence type="ECO:0000313" key="2">
    <source>
        <dbReference type="Proteomes" id="UP000796104"/>
    </source>
</evidence>
<comment type="caution">
    <text evidence="1">The sequence shown here is derived from an EMBL/GenBank/DDBJ whole genome shotgun (WGS) entry which is preliminary data.</text>
</comment>
<protein>
    <submittedName>
        <fullName evidence="1">Uncharacterized protein</fullName>
    </submittedName>
</protein>
<reference evidence="1" key="2">
    <citation type="journal article" date="2019" name="PLoS ONE">
        <title>Identification and characterization of putative Aeromonas spp. T3SS effectors.</title>
        <authorList>
            <person name="Rangel L.T."/>
            <person name="Marden J."/>
            <person name="Colston S."/>
            <person name="Setubal J.C."/>
            <person name="Graf J."/>
            <person name="Gogarten J.P."/>
        </authorList>
    </citation>
    <scope>NUCLEOTIDE SEQUENCE</scope>
    <source>
        <strain evidence="1">BAQ071013-135</strain>
    </source>
</reference>
<dbReference type="EMBL" id="PDXJ01000025">
    <property type="protein sequence ID" value="TND51964.1"/>
    <property type="molecule type" value="Genomic_DNA"/>
</dbReference>
<reference evidence="1" key="1">
    <citation type="submission" date="2017-10" db="EMBL/GenBank/DDBJ databases">
        <authorList>
            <person name="Colston S.M."/>
            <person name="Graf J."/>
        </authorList>
    </citation>
    <scope>NUCLEOTIDE SEQUENCE</scope>
    <source>
        <strain evidence="1">BAQ071013-135</strain>
    </source>
</reference>
<organism evidence="1 2">
    <name type="scientific">Aeromonas veronii</name>
    <dbReference type="NCBI Taxonomy" id="654"/>
    <lineage>
        <taxon>Bacteria</taxon>
        <taxon>Pseudomonadati</taxon>
        <taxon>Pseudomonadota</taxon>
        <taxon>Gammaproteobacteria</taxon>
        <taxon>Aeromonadales</taxon>
        <taxon>Aeromonadaceae</taxon>
        <taxon>Aeromonas</taxon>
    </lineage>
</organism>
<dbReference type="AlphaFoldDB" id="A0AAX2UPP2"/>
<gene>
    <name evidence="1" type="ORF">CF123_17760</name>
</gene>
<name>A0AAX2UPP2_AERVE</name>
<dbReference type="RefSeq" id="WP_139495165.1">
    <property type="nucleotide sequence ID" value="NZ_CAWORL010000018.1"/>
</dbReference>
<dbReference type="Proteomes" id="UP000796104">
    <property type="component" value="Unassembled WGS sequence"/>
</dbReference>
<sequence>MIFSSIPLEQACTLPPVELVDAVINGVPVNPANPPARDLSNERRTQQELMLWWRQPYLTWNPRAGEWEIRCLDGGAHDRPTFNGSHPELAKAIEAASGPTRNYALHERYIIAASMAAMNIME</sequence>
<proteinExistence type="predicted"/>
<accession>A0AAX2UPP2</accession>